<evidence type="ECO:0000256" key="5">
    <source>
        <dbReference type="PROSITE-ProRule" id="PRU01248"/>
    </source>
</evidence>
<dbReference type="Gene3D" id="1.10.150.130">
    <property type="match status" value="1"/>
</dbReference>
<evidence type="ECO:0000259" key="7">
    <source>
        <dbReference type="PROSITE" id="PS51900"/>
    </source>
</evidence>
<dbReference type="eggNOG" id="COG0582">
    <property type="taxonomic scope" value="Bacteria"/>
</dbReference>
<accession>U1FQE3</accession>
<dbReference type="InterPro" id="IPR050808">
    <property type="entry name" value="Phage_Integrase"/>
</dbReference>
<sequence length="351" mass="40046">MGRYKKAFSLYKRGDYWYYRTYDLNGIRTSAKTTGCTSKGAAQIYCERLFKDGLLWTGTSKLLSEYAKNFFNDDSDFVKDKQAQGQYSINTIKAYRMVLNAHIIPLAGRVRIADVNYSFLISMRQKLITQGLANRTINLIMATLKIITVNAQRDGLLAKNPFENFAPLPVGTSRDSFSVDEICLLVRSISDAYDRELIILLALTGMRIKECAGIVSSDIINQNGFYFINLTKQLIGKEYLPLKTKISRHIPIISELVPLIHETPHSIKYIYQNINPIIKQIENAEDRKLTIHSLRHFFITDAKSSGVNPLKVESIAGHSLRGIADVYTSFKPEDLTEILEWQRDRFLLLNK</sequence>
<keyword evidence="2" id="KW-0229">DNA integration</keyword>
<evidence type="ECO:0000256" key="3">
    <source>
        <dbReference type="ARBA" id="ARBA00023125"/>
    </source>
</evidence>
<dbReference type="Gene3D" id="1.10.443.10">
    <property type="entry name" value="Intergrase catalytic core"/>
    <property type="match status" value="1"/>
</dbReference>
<dbReference type="OrthoDB" id="9801717at2"/>
<dbReference type="STRING" id="1125725.HMPREF1325_1351"/>
<dbReference type="InterPro" id="IPR002104">
    <property type="entry name" value="Integrase_catalytic"/>
</dbReference>
<dbReference type="PANTHER" id="PTHR30629:SF2">
    <property type="entry name" value="PROPHAGE INTEGRASE INTS-RELATED"/>
    <property type="match status" value="1"/>
</dbReference>
<comment type="caution">
    <text evidence="8">The sequence shown here is derived from an EMBL/GenBank/DDBJ whole genome shotgun (WGS) entry which is preliminary data.</text>
</comment>
<name>U1FQE3_TRESO</name>
<reference evidence="10 11" key="1">
    <citation type="submission" date="2013-08" db="EMBL/GenBank/DDBJ databases">
        <authorList>
            <person name="Durkin A.S."/>
            <person name="Haft D.R."/>
            <person name="McCorrison J."/>
            <person name="Torralba M."/>
            <person name="Gillis M."/>
            <person name="Haft D.H."/>
            <person name="Methe B."/>
            <person name="Sutton G."/>
            <person name="Nelson K.E."/>
        </authorList>
    </citation>
    <scope>NUCLEOTIDE SEQUENCE [LARGE SCALE GENOMIC DNA]</scope>
    <source>
        <strain evidence="9 11">ATCC 35536</strain>
        <strain evidence="8 10">VPI DR56BR1116</strain>
    </source>
</reference>
<evidence type="ECO:0000313" key="11">
    <source>
        <dbReference type="Proteomes" id="UP000016646"/>
    </source>
</evidence>
<dbReference type="InterPro" id="IPR013762">
    <property type="entry name" value="Integrase-like_cat_sf"/>
</dbReference>
<feature type="domain" description="Tyr recombinase" evidence="6">
    <location>
        <begin position="172"/>
        <end position="340"/>
    </location>
</feature>
<dbReference type="SUPFAM" id="SSF56349">
    <property type="entry name" value="DNA breaking-rejoining enzymes"/>
    <property type="match status" value="1"/>
</dbReference>
<dbReference type="GO" id="GO:0006310">
    <property type="term" value="P:DNA recombination"/>
    <property type="evidence" value="ECO:0007669"/>
    <property type="project" value="UniProtKB-KW"/>
</dbReference>
<dbReference type="PROSITE" id="PS51898">
    <property type="entry name" value="TYR_RECOMBINASE"/>
    <property type="match status" value="1"/>
</dbReference>
<dbReference type="Proteomes" id="UP000016412">
    <property type="component" value="Unassembled WGS sequence"/>
</dbReference>
<evidence type="ECO:0000256" key="4">
    <source>
        <dbReference type="ARBA" id="ARBA00023172"/>
    </source>
</evidence>
<dbReference type="EMBL" id="AUZJ01000005">
    <property type="protein sequence ID" value="ERF61701.1"/>
    <property type="molecule type" value="Genomic_DNA"/>
</dbReference>
<evidence type="ECO:0000313" key="8">
    <source>
        <dbReference type="EMBL" id="ERF61701.1"/>
    </source>
</evidence>
<keyword evidence="3 5" id="KW-0238">DNA-binding</keyword>
<comment type="similarity">
    <text evidence="1">Belongs to the 'phage' integrase family.</text>
</comment>
<protein>
    <submittedName>
        <fullName evidence="8">Site-specific recombinase, phage integrase family</fullName>
    </submittedName>
</protein>
<dbReference type="PROSITE" id="PS51900">
    <property type="entry name" value="CB"/>
    <property type="match status" value="1"/>
</dbReference>
<keyword evidence="11" id="KW-1185">Reference proteome</keyword>
<dbReference type="RefSeq" id="WP_021329248.1">
    <property type="nucleotide sequence ID" value="NZ_AUZJ01000005.1"/>
</dbReference>
<dbReference type="GO" id="GO:0003677">
    <property type="term" value="F:DNA binding"/>
    <property type="evidence" value="ECO:0007669"/>
    <property type="project" value="UniProtKB-UniRule"/>
</dbReference>
<evidence type="ECO:0000256" key="2">
    <source>
        <dbReference type="ARBA" id="ARBA00022908"/>
    </source>
</evidence>
<organism evidence="8 10">
    <name type="scientific">Treponema socranskii subsp. socranskii VPI DR56BR1116 = ATCC 35536</name>
    <dbReference type="NCBI Taxonomy" id="1125725"/>
    <lineage>
        <taxon>Bacteria</taxon>
        <taxon>Pseudomonadati</taxon>
        <taxon>Spirochaetota</taxon>
        <taxon>Spirochaetia</taxon>
        <taxon>Spirochaetales</taxon>
        <taxon>Treponemataceae</taxon>
        <taxon>Treponema</taxon>
    </lineage>
</organism>
<evidence type="ECO:0000313" key="10">
    <source>
        <dbReference type="Proteomes" id="UP000016412"/>
    </source>
</evidence>
<proteinExistence type="inferred from homology"/>
<dbReference type="AlphaFoldDB" id="U1FQE3"/>
<dbReference type="EMBL" id="AVQI01000002">
    <property type="protein sequence ID" value="ERK05110.1"/>
    <property type="molecule type" value="Genomic_DNA"/>
</dbReference>
<dbReference type="Proteomes" id="UP000016646">
    <property type="component" value="Unassembled WGS sequence"/>
</dbReference>
<dbReference type="InterPro" id="IPR010998">
    <property type="entry name" value="Integrase_recombinase_N"/>
</dbReference>
<dbReference type="PANTHER" id="PTHR30629">
    <property type="entry name" value="PROPHAGE INTEGRASE"/>
    <property type="match status" value="1"/>
</dbReference>
<gene>
    <name evidence="9" type="ORF">HMPREF0860_1615</name>
    <name evidence="8" type="ORF">HMPREF1325_1351</name>
</gene>
<dbReference type="GO" id="GO:0015074">
    <property type="term" value="P:DNA integration"/>
    <property type="evidence" value="ECO:0007669"/>
    <property type="project" value="UniProtKB-KW"/>
</dbReference>
<evidence type="ECO:0000259" key="6">
    <source>
        <dbReference type="PROSITE" id="PS51898"/>
    </source>
</evidence>
<dbReference type="InterPro" id="IPR011010">
    <property type="entry name" value="DNA_brk_join_enz"/>
</dbReference>
<dbReference type="InterPro" id="IPR044068">
    <property type="entry name" value="CB"/>
</dbReference>
<evidence type="ECO:0000313" key="9">
    <source>
        <dbReference type="EMBL" id="ERK05110.1"/>
    </source>
</evidence>
<keyword evidence="4" id="KW-0233">DNA recombination</keyword>
<dbReference type="PATRIC" id="fig|1125725.3.peg.235"/>
<feature type="domain" description="Core-binding (CB)" evidence="7">
    <location>
        <begin position="68"/>
        <end position="152"/>
    </location>
</feature>
<dbReference type="Pfam" id="PF00589">
    <property type="entry name" value="Phage_integrase"/>
    <property type="match status" value="1"/>
</dbReference>
<evidence type="ECO:0000256" key="1">
    <source>
        <dbReference type="ARBA" id="ARBA00008857"/>
    </source>
</evidence>